<sequence length="700" mass="80890">MRNKRSEMMILLCFAFVMAATAQKGYKQVLRETDPQFFRTEEARRIGDQLLLYQRVTGGWPKNIDMVKRMTDKEREQVMAEKSRRNDSTTDNDATTTQMIFLARLYQQTKDERYKDAFCKGVNYLLSGQYPNGGWPQFWPVMRDYQIHITYNDHAMEHTMLMLKDMVEQQEPYQGKLITKEMRKKMKVAFDKGIDCILATQIRRDGKPTVWCQQHDRETLEPAKARAFELASFCSSESAGLVRLLMSLDHPSDEVKTAIHGAMKWFDDHKLTGMRVAHIGKWGSPYRDTQLVADKNAHPIWARFYDLEYGEPFVCDRDGVPRRHLYQIGSERRNGYAWYTEGPSSLYEDYNKWAERYDPKHKVAISLQTKGGNETGLLQWFRKPKANMADFDAIVNPGDSIQLAIEKAPQQPTKPYKILIRKGTYHQKVVIDRPNIVLVGEDRDSTIIVLAETAKTNKMPEYHGKPTGNGVIVLQEGADDCVISGLTVYNNYGTTIENTTTHQMAIFGRATRTIVINSNVWADGNDALALWAKTDGMYYHADLYLRCPGVDFLCPRGWCYATRCRFLGDSRAIIWHDGRGSKDQKLVIKDSYFDAKSPTILGRYHHDSQFFLLNCRLSKQILDTNICYAYSDKVLDPCPWGLRTYYYNCSREGGNSGWLNDNLEESEEKPLFHAVTALWTFKEKWDPEARIRDLWNVLAY</sequence>
<dbReference type="PANTHER" id="PTHR31321:SF57">
    <property type="entry name" value="PECTINESTERASE 53-RELATED"/>
    <property type="match status" value="1"/>
</dbReference>
<dbReference type="NCBIfam" id="TIGR02474">
    <property type="entry name" value="pec_lyase"/>
    <property type="match status" value="1"/>
</dbReference>
<keyword evidence="1" id="KW-0732">Signal</keyword>
<dbReference type="Pfam" id="PF09492">
    <property type="entry name" value="Pec_lyase"/>
    <property type="match status" value="1"/>
</dbReference>
<feature type="chain" id="PRO_5046545532" evidence="1">
    <location>
        <begin position="20"/>
        <end position="700"/>
    </location>
</feature>
<organism evidence="2 3">
    <name type="scientific">Xylanibacter brevis</name>
    <dbReference type="NCBI Taxonomy" id="83231"/>
    <lineage>
        <taxon>Bacteria</taxon>
        <taxon>Pseudomonadati</taxon>
        <taxon>Bacteroidota</taxon>
        <taxon>Bacteroidia</taxon>
        <taxon>Bacteroidales</taxon>
        <taxon>Prevotellaceae</taxon>
        <taxon>Xylanibacter</taxon>
    </lineage>
</organism>
<dbReference type="SUPFAM" id="SSF51126">
    <property type="entry name" value="Pectin lyase-like"/>
    <property type="match status" value="1"/>
</dbReference>
<dbReference type="RefSeq" id="WP_301637546.1">
    <property type="nucleotide sequence ID" value="NZ_JADYTN010000004.1"/>
</dbReference>
<comment type="caution">
    <text evidence="2">The sequence shown here is derived from an EMBL/GenBank/DDBJ whole genome shotgun (WGS) entry which is preliminary data.</text>
</comment>
<dbReference type="InterPro" id="IPR011050">
    <property type="entry name" value="Pectin_lyase_fold/virulence"/>
</dbReference>
<feature type="signal peptide" evidence="1">
    <location>
        <begin position="1"/>
        <end position="19"/>
    </location>
</feature>
<dbReference type="EMBL" id="JADYTN010000004">
    <property type="protein sequence ID" value="MCF2562965.1"/>
    <property type="molecule type" value="Genomic_DNA"/>
</dbReference>
<protein>
    <submittedName>
        <fullName evidence="2">Pectate lyase</fullName>
        <ecNumber evidence="2">4.2.2.2</ecNumber>
    </submittedName>
</protein>
<dbReference type="GO" id="GO:0030570">
    <property type="term" value="F:pectate lyase activity"/>
    <property type="evidence" value="ECO:0007669"/>
    <property type="project" value="UniProtKB-EC"/>
</dbReference>
<dbReference type="InterPro" id="IPR012669">
    <property type="entry name" value="Pectate_lyase"/>
</dbReference>
<dbReference type="Proteomes" id="UP001200470">
    <property type="component" value="Unassembled WGS sequence"/>
</dbReference>
<dbReference type="SUPFAM" id="SSF81853">
    <property type="entry name" value="Family 10 polysaccharide lyase"/>
    <property type="match status" value="1"/>
</dbReference>
<proteinExistence type="predicted"/>
<dbReference type="Gene3D" id="2.160.20.10">
    <property type="entry name" value="Single-stranded right-handed beta-helix, Pectin lyase-like"/>
    <property type="match status" value="1"/>
</dbReference>
<evidence type="ECO:0000256" key="1">
    <source>
        <dbReference type="SAM" id="SignalP"/>
    </source>
</evidence>
<gene>
    <name evidence="2" type="primary">pelA</name>
    <name evidence="2" type="ORF">I6E12_02395</name>
</gene>
<keyword evidence="3" id="KW-1185">Reference proteome</keyword>
<accession>A0ABS9CCX9</accession>
<evidence type="ECO:0000313" key="3">
    <source>
        <dbReference type="Proteomes" id="UP001200470"/>
    </source>
</evidence>
<name>A0ABS9CCX9_9BACT</name>
<dbReference type="EC" id="4.2.2.2" evidence="2"/>
<keyword evidence="2" id="KW-0456">Lyase</keyword>
<dbReference type="PANTHER" id="PTHR31321">
    <property type="entry name" value="ACYL-COA THIOESTER HYDROLASE YBHC-RELATED"/>
    <property type="match status" value="1"/>
</dbReference>
<reference evidence="2 3" key="1">
    <citation type="submission" date="2020-12" db="EMBL/GenBank/DDBJ databases">
        <title>Whole genome sequences of gut porcine anaerobes.</title>
        <authorList>
            <person name="Kubasova T."/>
            <person name="Jahodarova E."/>
            <person name="Rychlik I."/>
        </authorList>
    </citation>
    <scope>NUCLEOTIDE SEQUENCE [LARGE SCALE GENOMIC DNA]</scope>
    <source>
        <strain evidence="2 3">An925</strain>
    </source>
</reference>
<dbReference type="Gene3D" id="1.50.10.20">
    <property type="match status" value="1"/>
</dbReference>
<dbReference type="InterPro" id="IPR012334">
    <property type="entry name" value="Pectin_lyas_fold"/>
</dbReference>
<evidence type="ECO:0000313" key="2">
    <source>
        <dbReference type="EMBL" id="MCF2562965.1"/>
    </source>
</evidence>